<comment type="caution">
    <text evidence="4">The sequence shown here is derived from an EMBL/GenBank/DDBJ whole genome shotgun (WGS) entry which is preliminary data.</text>
</comment>
<organism evidence="4 5">
    <name type="scientific">Flavobacterium aureirubrum</name>
    <dbReference type="NCBI Taxonomy" id="3133147"/>
    <lineage>
        <taxon>Bacteria</taxon>
        <taxon>Pseudomonadati</taxon>
        <taxon>Bacteroidota</taxon>
        <taxon>Flavobacteriia</taxon>
        <taxon>Flavobacteriales</taxon>
        <taxon>Flavobacteriaceae</taxon>
        <taxon>Flavobacterium</taxon>
    </lineage>
</organism>
<keyword evidence="2 4" id="KW-0808">Transferase</keyword>
<gene>
    <name evidence="4" type="ORF">WFZ85_05270</name>
</gene>
<dbReference type="Gene3D" id="3.90.550.10">
    <property type="entry name" value="Spore Coat Polysaccharide Biosynthesis Protein SpsA, Chain A"/>
    <property type="match status" value="1"/>
</dbReference>
<sequence length="347" mass="39881">MKAKLLSIIIPAYNVAAYIERCIRSLENQDISQEDYEIIVVNDGSPDAVKEVVERLQKEFHNIILINQENQGVSMARNNGIAIATGTYILPIDPDDYVVHNSFKQFVACLEKQEVDVVYLPFEFFDKNGKSIWRTDFSKKTGQIYSGLDGYFEPRGLSMKDPDRSWAMLYRKTVLNQYSILYPKNVPYLEDGLFLAKVFSVAEKVIFCNDNFYQRTTREGSATNSKLLYSDKAINGFLLAIDDIKQFAIQNQLNQEQQLLINHVVAKFVFLPLTASLVSSKKSNFFKVYHILKEKKLDKLDLAGCRGTYLLYGKAYNKSIIHFIISFYSIKLKRDLKSKFSKLLSNK</sequence>
<name>A0ABU9N5B0_9FLAO</name>
<keyword evidence="5" id="KW-1185">Reference proteome</keyword>
<keyword evidence="1 4" id="KW-0328">Glycosyltransferase</keyword>
<dbReference type="InterPro" id="IPR029044">
    <property type="entry name" value="Nucleotide-diphossugar_trans"/>
</dbReference>
<dbReference type="InterPro" id="IPR001173">
    <property type="entry name" value="Glyco_trans_2-like"/>
</dbReference>
<evidence type="ECO:0000256" key="1">
    <source>
        <dbReference type="ARBA" id="ARBA00022676"/>
    </source>
</evidence>
<evidence type="ECO:0000259" key="3">
    <source>
        <dbReference type="Pfam" id="PF00535"/>
    </source>
</evidence>
<dbReference type="RefSeq" id="WP_342695235.1">
    <property type="nucleotide sequence ID" value="NZ_JBCGDO010000004.1"/>
</dbReference>
<proteinExistence type="predicted"/>
<dbReference type="GO" id="GO:0016757">
    <property type="term" value="F:glycosyltransferase activity"/>
    <property type="evidence" value="ECO:0007669"/>
    <property type="project" value="UniProtKB-KW"/>
</dbReference>
<reference evidence="4 5" key="1">
    <citation type="submission" date="2024-03" db="EMBL/GenBank/DDBJ databases">
        <title>Two novel species of the genus Flavobacterium exhibiting potentially degradation of complex polysaccharides.</title>
        <authorList>
            <person name="Lian X."/>
        </authorList>
    </citation>
    <scope>NUCLEOTIDE SEQUENCE [LARGE SCALE GENOMIC DNA]</scope>
    <source>
        <strain evidence="5">j3</strain>
    </source>
</reference>
<dbReference type="CDD" id="cd00761">
    <property type="entry name" value="Glyco_tranf_GTA_type"/>
    <property type="match status" value="1"/>
</dbReference>
<evidence type="ECO:0000313" key="4">
    <source>
        <dbReference type="EMBL" id="MEM0542014.1"/>
    </source>
</evidence>
<dbReference type="Proteomes" id="UP001460072">
    <property type="component" value="Unassembled WGS sequence"/>
</dbReference>
<dbReference type="PANTHER" id="PTHR22916">
    <property type="entry name" value="GLYCOSYLTRANSFERASE"/>
    <property type="match status" value="1"/>
</dbReference>
<evidence type="ECO:0000256" key="2">
    <source>
        <dbReference type="ARBA" id="ARBA00022679"/>
    </source>
</evidence>
<accession>A0ABU9N5B0</accession>
<protein>
    <submittedName>
        <fullName evidence="4">Glycosyltransferase family A protein</fullName>
        <ecNumber evidence="4">2.4.-.-</ecNumber>
    </submittedName>
</protein>
<dbReference type="SUPFAM" id="SSF53448">
    <property type="entry name" value="Nucleotide-diphospho-sugar transferases"/>
    <property type="match status" value="1"/>
</dbReference>
<dbReference type="EMBL" id="JBCGDO010000004">
    <property type="protein sequence ID" value="MEM0542014.1"/>
    <property type="molecule type" value="Genomic_DNA"/>
</dbReference>
<feature type="domain" description="Glycosyltransferase 2-like" evidence="3">
    <location>
        <begin position="7"/>
        <end position="144"/>
    </location>
</feature>
<evidence type="ECO:0000313" key="5">
    <source>
        <dbReference type="Proteomes" id="UP001460072"/>
    </source>
</evidence>
<dbReference type="PANTHER" id="PTHR22916:SF51">
    <property type="entry name" value="GLYCOSYLTRANSFERASE EPSH-RELATED"/>
    <property type="match status" value="1"/>
</dbReference>
<dbReference type="EC" id="2.4.-.-" evidence="4"/>
<dbReference type="Pfam" id="PF00535">
    <property type="entry name" value="Glycos_transf_2"/>
    <property type="match status" value="1"/>
</dbReference>